<protein>
    <submittedName>
        <fullName evidence="1">Uncharacterized protein</fullName>
    </submittedName>
</protein>
<comment type="caution">
    <text evidence="1">The sequence shown here is derived from an EMBL/GenBank/DDBJ whole genome shotgun (WGS) entry which is preliminary data.</text>
</comment>
<organism evidence="1 2">
    <name type="scientific">Ensete ventricosum</name>
    <name type="common">Abyssinian banana</name>
    <name type="synonym">Musa ensete</name>
    <dbReference type="NCBI Taxonomy" id="4639"/>
    <lineage>
        <taxon>Eukaryota</taxon>
        <taxon>Viridiplantae</taxon>
        <taxon>Streptophyta</taxon>
        <taxon>Embryophyta</taxon>
        <taxon>Tracheophyta</taxon>
        <taxon>Spermatophyta</taxon>
        <taxon>Magnoliopsida</taxon>
        <taxon>Liliopsida</taxon>
        <taxon>Zingiberales</taxon>
        <taxon>Musaceae</taxon>
        <taxon>Ensete</taxon>
    </lineage>
</organism>
<accession>A0A427B7L7</accession>
<evidence type="ECO:0000313" key="1">
    <source>
        <dbReference type="EMBL" id="RRT84472.1"/>
    </source>
</evidence>
<evidence type="ECO:0000313" key="2">
    <source>
        <dbReference type="Proteomes" id="UP000287651"/>
    </source>
</evidence>
<reference evidence="1 2" key="1">
    <citation type="journal article" date="2014" name="Agronomy (Basel)">
        <title>A Draft Genome Sequence for Ensete ventricosum, the Drought-Tolerant Tree Against Hunger.</title>
        <authorList>
            <person name="Harrison J."/>
            <person name="Moore K.A."/>
            <person name="Paszkiewicz K."/>
            <person name="Jones T."/>
            <person name="Grant M."/>
            <person name="Ambacheew D."/>
            <person name="Muzemil S."/>
            <person name="Studholme D.J."/>
        </authorList>
    </citation>
    <scope>NUCLEOTIDE SEQUENCE [LARGE SCALE GENOMIC DNA]</scope>
</reference>
<sequence length="128" mass="13762">MLGELRLQACPEEARFWGVPRRGRVAVLVAVLTMAWLARGARERTCLGNESDDGLNHPEYRGIEDTTSEALKATTVATLSMAQAMRWPVAQAVASSGERSSGISGKRQLRAAPLRAVEAAQSAASRAR</sequence>
<dbReference type="EMBL" id="AMZH03000295">
    <property type="protein sequence ID" value="RRT84472.1"/>
    <property type="molecule type" value="Genomic_DNA"/>
</dbReference>
<gene>
    <name evidence="1" type="ORF">B296_00003066</name>
</gene>
<name>A0A427B7L7_ENSVE</name>
<dbReference type="AlphaFoldDB" id="A0A427B7L7"/>
<proteinExistence type="predicted"/>
<dbReference type="Proteomes" id="UP000287651">
    <property type="component" value="Unassembled WGS sequence"/>
</dbReference>